<protein>
    <submittedName>
        <fullName evidence="2">Uncharacterized protein</fullName>
    </submittedName>
</protein>
<dbReference type="HOGENOM" id="CLU_2585550_0_0_6"/>
<dbReference type="Proteomes" id="UP000001062">
    <property type="component" value="Chromosome"/>
</dbReference>
<keyword evidence="3" id="KW-1185">Reference proteome</keyword>
<accession>F2K0L1</accession>
<gene>
    <name evidence="2" type="ordered locus">Marme_1739</name>
</gene>
<keyword evidence="1" id="KW-1133">Transmembrane helix</keyword>
<evidence type="ECO:0000256" key="1">
    <source>
        <dbReference type="SAM" id="Phobius"/>
    </source>
</evidence>
<dbReference type="KEGG" id="mme:Marme_1739"/>
<dbReference type="AlphaFoldDB" id="F2K0L1"/>
<feature type="transmembrane region" description="Helical" evidence="1">
    <location>
        <begin position="17"/>
        <end position="38"/>
    </location>
</feature>
<evidence type="ECO:0000313" key="2">
    <source>
        <dbReference type="EMBL" id="ADZ90995.1"/>
    </source>
</evidence>
<reference evidence="2 3" key="1">
    <citation type="journal article" date="2012" name="Stand. Genomic Sci.">
        <title>Complete genome sequence of the melanogenic marine bacterium Marinomonas mediterranea type strain (MMB-1(T)).</title>
        <authorList>
            <person name="Lucas-Elio P."/>
            <person name="Goodwin L."/>
            <person name="Woyke T."/>
            <person name="Pitluck S."/>
            <person name="Nolan M."/>
            <person name="Kyrpides N.C."/>
            <person name="Detter J.C."/>
            <person name="Copeland A."/>
            <person name="Teshima H."/>
            <person name="Bruce D."/>
            <person name="Detter C."/>
            <person name="Tapia R."/>
            <person name="Han S."/>
            <person name="Land M.L."/>
            <person name="Ivanova N."/>
            <person name="Mikhailova N."/>
            <person name="Johnston A.W."/>
            <person name="Sanchez-Amat A."/>
        </authorList>
    </citation>
    <scope>NUCLEOTIDE SEQUENCE [LARGE SCALE GENOMIC DNA]</scope>
    <source>
        <strain evidence="3">ATCC 700492 / JCM 21426 / NBRC 103028 / MMB-1</strain>
    </source>
</reference>
<name>F2K0L1_MARM1</name>
<keyword evidence="1" id="KW-0472">Membrane</keyword>
<organism evidence="2 3">
    <name type="scientific">Marinomonas mediterranea (strain ATCC 700492 / JCM 21426 / NBRC 103028 / MMB-1)</name>
    <dbReference type="NCBI Taxonomy" id="717774"/>
    <lineage>
        <taxon>Bacteria</taxon>
        <taxon>Pseudomonadati</taxon>
        <taxon>Pseudomonadota</taxon>
        <taxon>Gammaproteobacteria</taxon>
        <taxon>Oceanospirillales</taxon>
        <taxon>Oceanospirillaceae</taxon>
        <taxon>Marinomonas</taxon>
    </lineage>
</organism>
<keyword evidence="1" id="KW-0812">Transmembrane</keyword>
<evidence type="ECO:0000313" key="3">
    <source>
        <dbReference type="Proteomes" id="UP000001062"/>
    </source>
</evidence>
<sequence>MIEVTIDRYGLIIDRTLIVNICILMLRFIIYNLQFFYIKYSFFNKKKPWVACVSFGRCIIDVYKTRFLAVFLYTICDDCS</sequence>
<dbReference type="EMBL" id="CP002583">
    <property type="protein sequence ID" value="ADZ90995.1"/>
    <property type="molecule type" value="Genomic_DNA"/>
</dbReference>
<proteinExistence type="predicted"/>